<dbReference type="InterPro" id="IPR032710">
    <property type="entry name" value="NTF2-like_dom_sf"/>
</dbReference>
<evidence type="ECO:0000313" key="3">
    <source>
        <dbReference type="Proteomes" id="UP000054683"/>
    </source>
</evidence>
<dbReference type="OrthoDB" id="8686501at2"/>
<sequence>MNETTEAALADITARLSVLEAERAVRRTMMRYMALCDVPSGGQPSETLAELFSVDAVWQGVGPEYAEKFGALTGREAIVAMLARYLPPTPHFSVNAHFMASETIDVDAAATHATGRWIMLQASGYVTGGAELVSARLEVDFEPAAGSERWLIRHFRTQRLFDAPWQVHPSSTGSSGALRQ</sequence>
<accession>A0A158HGX4</accession>
<dbReference type="AlphaFoldDB" id="A0A158HGX4"/>
<dbReference type="Gene3D" id="3.10.450.50">
    <property type="match status" value="1"/>
</dbReference>
<dbReference type="EMBL" id="FCOK02000030">
    <property type="protein sequence ID" value="SAL43377.1"/>
    <property type="molecule type" value="Genomic_DNA"/>
</dbReference>
<dbReference type="SUPFAM" id="SSF54427">
    <property type="entry name" value="NTF2-like"/>
    <property type="match status" value="1"/>
</dbReference>
<evidence type="ECO:0000313" key="2">
    <source>
        <dbReference type="EMBL" id="SAL43377.1"/>
    </source>
</evidence>
<reference evidence="2 3" key="1">
    <citation type="submission" date="2016-01" db="EMBL/GenBank/DDBJ databases">
        <authorList>
            <person name="Oliw E.H."/>
        </authorList>
    </citation>
    <scope>NUCLEOTIDE SEQUENCE [LARGE SCALE GENOMIC DNA]</scope>
    <source>
        <strain evidence="2">LMG 27134</strain>
    </source>
</reference>
<evidence type="ECO:0000259" key="1">
    <source>
        <dbReference type="Pfam" id="PF13577"/>
    </source>
</evidence>
<protein>
    <submittedName>
        <fullName evidence="2">SnoaL-like domain protein</fullName>
    </submittedName>
</protein>
<dbReference type="RefSeq" id="WP_062088380.1">
    <property type="nucleotide sequence ID" value="NZ_FCOK02000030.1"/>
</dbReference>
<name>A0A158HGX4_9BURK</name>
<dbReference type="Pfam" id="PF13577">
    <property type="entry name" value="SnoaL_4"/>
    <property type="match status" value="1"/>
</dbReference>
<gene>
    <name evidence="2" type="ORF">AWB69_04393</name>
</gene>
<dbReference type="InterPro" id="IPR037401">
    <property type="entry name" value="SnoaL-like"/>
</dbReference>
<feature type="domain" description="SnoaL-like" evidence="1">
    <location>
        <begin position="18"/>
        <end position="156"/>
    </location>
</feature>
<dbReference type="Proteomes" id="UP000054683">
    <property type="component" value="Unassembled WGS sequence"/>
</dbReference>
<proteinExistence type="predicted"/>
<organism evidence="2 3">
    <name type="scientific">Caballeronia udeis</name>
    <dbReference type="NCBI Taxonomy" id="1232866"/>
    <lineage>
        <taxon>Bacteria</taxon>
        <taxon>Pseudomonadati</taxon>
        <taxon>Pseudomonadota</taxon>
        <taxon>Betaproteobacteria</taxon>
        <taxon>Burkholderiales</taxon>
        <taxon>Burkholderiaceae</taxon>
        <taxon>Caballeronia</taxon>
    </lineage>
</organism>